<keyword evidence="2" id="KW-1185">Reference proteome</keyword>
<keyword evidence="1" id="KW-0808">Transferase</keyword>
<dbReference type="InterPro" id="IPR029063">
    <property type="entry name" value="SAM-dependent_MTases_sf"/>
</dbReference>
<dbReference type="Pfam" id="PF10294">
    <property type="entry name" value="Methyltransf_16"/>
    <property type="match status" value="1"/>
</dbReference>
<dbReference type="InterPro" id="IPR019410">
    <property type="entry name" value="Methyltransf_16"/>
</dbReference>
<dbReference type="InterPro" id="IPR038899">
    <property type="entry name" value="METTL22"/>
</dbReference>
<accession>A0A9Q0Q6J2</accession>
<keyword evidence="1" id="KW-0489">Methyltransferase</keyword>
<dbReference type="GO" id="GO:0032259">
    <property type="term" value="P:methylation"/>
    <property type="evidence" value="ECO:0007669"/>
    <property type="project" value="UniProtKB-KW"/>
</dbReference>
<dbReference type="AlphaFoldDB" id="A0A9Q0Q6J2"/>
<dbReference type="GO" id="GO:0008276">
    <property type="term" value="F:protein methyltransferase activity"/>
    <property type="evidence" value="ECO:0007669"/>
    <property type="project" value="InterPro"/>
</dbReference>
<proteinExistence type="predicted"/>
<organism evidence="1 2">
    <name type="scientific">Salix koriyanagi</name>
    <dbReference type="NCBI Taxonomy" id="2511006"/>
    <lineage>
        <taxon>Eukaryota</taxon>
        <taxon>Viridiplantae</taxon>
        <taxon>Streptophyta</taxon>
        <taxon>Embryophyta</taxon>
        <taxon>Tracheophyta</taxon>
        <taxon>Spermatophyta</taxon>
        <taxon>Magnoliopsida</taxon>
        <taxon>eudicotyledons</taxon>
        <taxon>Gunneridae</taxon>
        <taxon>Pentapetalae</taxon>
        <taxon>rosids</taxon>
        <taxon>fabids</taxon>
        <taxon>Malpighiales</taxon>
        <taxon>Salicaceae</taxon>
        <taxon>Saliceae</taxon>
        <taxon>Salix</taxon>
    </lineage>
</organism>
<dbReference type="PANTHER" id="PTHR23108">
    <property type="entry name" value="METHYLTRANSFERASE-RELATED"/>
    <property type="match status" value="1"/>
</dbReference>
<dbReference type="PANTHER" id="PTHR23108:SF0">
    <property type="entry name" value="METHYLTRANSFERASE-LIKE PROTEIN 22"/>
    <property type="match status" value="1"/>
</dbReference>
<dbReference type="Proteomes" id="UP001151752">
    <property type="component" value="Chromosome 1"/>
</dbReference>
<dbReference type="FunFam" id="3.40.50.150:FF:000267">
    <property type="entry name" value="Putative methyltransferase family protein"/>
    <property type="match status" value="1"/>
</dbReference>
<evidence type="ECO:0000313" key="1">
    <source>
        <dbReference type="EMBL" id="KAJ6700887.1"/>
    </source>
</evidence>
<sequence length="265" mass="29806">MHQMVCVDEDGDLILTRRRAHHYLPTRSFSVTIQHNITSSISNVGLQVWKAELLLSDFVLHKMLTSSDFDEIVSLELGAGTGLVGMLLAHVAKTVFLTDHGDEILDNCASNVDLNSEVINYQGSINVRELDWMDAWPPSTSSGNSTCHKRHSWTSSNVEEAERAALLVAADVIYSDDLTDALFCILEKLMSLGSKKVLYLALEKRYNFSLDDRDVVANGYSHFRSYLRGEEEYDNLKHGSSSCFVGKCFDLSLIPQYVREYERGK</sequence>
<reference evidence="1" key="1">
    <citation type="submission" date="2022-11" db="EMBL/GenBank/DDBJ databases">
        <authorList>
            <person name="Hyden B.L."/>
            <person name="Feng K."/>
            <person name="Yates T."/>
            <person name="Jawdy S."/>
            <person name="Smart L.B."/>
            <person name="Muchero W."/>
        </authorList>
    </citation>
    <scope>NUCLEOTIDE SEQUENCE</scope>
    <source>
        <tissue evidence="1">Shoot tip</tissue>
    </source>
</reference>
<dbReference type="SUPFAM" id="SSF53335">
    <property type="entry name" value="S-adenosyl-L-methionine-dependent methyltransferases"/>
    <property type="match status" value="1"/>
</dbReference>
<dbReference type="GO" id="GO:0005634">
    <property type="term" value="C:nucleus"/>
    <property type="evidence" value="ECO:0007669"/>
    <property type="project" value="TreeGrafter"/>
</dbReference>
<evidence type="ECO:0000313" key="2">
    <source>
        <dbReference type="Proteomes" id="UP001151752"/>
    </source>
</evidence>
<name>A0A9Q0Q6J2_9ROSI</name>
<comment type="caution">
    <text evidence="1">The sequence shown here is derived from an EMBL/GenBank/DDBJ whole genome shotgun (WGS) entry which is preliminary data.</text>
</comment>
<dbReference type="EMBL" id="JAPFFM010000016">
    <property type="protein sequence ID" value="KAJ6700887.1"/>
    <property type="molecule type" value="Genomic_DNA"/>
</dbReference>
<gene>
    <name evidence="1" type="ORF">OIU74_012273</name>
</gene>
<protein>
    <submittedName>
        <fullName evidence="1">METHYLTRANSFERASE-RELATED</fullName>
    </submittedName>
</protein>
<reference evidence="1" key="2">
    <citation type="journal article" date="2023" name="Int. J. Mol. Sci.">
        <title>De Novo Assembly and Annotation of 11 Diverse Shrub Willow (Salix) Genomes Reveals Novel Gene Organization in Sex-Linked Regions.</title>
        <authorList>
            <person name="Hyden B."/>
            <person name="Feng K."/>
            <person name="Yates T.B."/>
            <person name="Jawdy S."/>
            <person name="Cereghino C."/>
            <person name="Smart L.B."/>
            <person name="Muchero W."/>
        </authorList>
    </citation>
    <scope>NUCLEOTIDE SEQUENCE</scope>
    <source>
        <tissue evidence="1">Shoot tip</tissue>
    </source>
</reference>
<dbReference type="Gene3D" id="3.40.50.150">
    <property type="entry name" value="Vaccinia Virus protein VP39"/>
    <property type="match status" value="1"/>
</dbReference>